<dbReference type="EMBL" id="JH767153">
    <property type="protein sequence ID" value="EQC34777.1"/>
    <property type="molecule type" value="Genomic_DNA"/>
</dbReference>
<keyword evidence="3" id="KW-1185">Reference proteome</keyword>
<dbReference type="RefSeq" id="XP_008611649.1">
    <property type="nucleotide sequence ID" value="XM_008613427.1"/>
</dbReference>
<dbReference type="STRING" id="1156394.T0RWP0"/>
<evidence type="ECO:0000313" key="2">
    <source>
        <dbReference type="EMBL" id="EQC34777.1"/>
    </source>
</evidence>
<evidence type="ECO:0000256" key="1">
    <source>
        <dbReference type="SAM" id="Phobius"/>
    </source>
</evidence>
<dbReference type="Proteomes" id="UP000030762">
    <property type="component" value="Unassembled WGS sequence"/>
</dbReference>
<feature type="transmembrane region" description="Helical" evidence="1">
    <location>
        <begin position="12"/>
        <end position="36"/>
    </location>
</feature>
<dbReference type="AlphaFoldDB" id="T0RWP0"/>
<protein>
    <submittedName>
        <fullName evidence="2">Uncharacterized protein</fullName>
    </submittedName>
</protein>
<feature type="transmembrane region" description="Helical" evidence="1">
    <location>
        <begin position="71"/>
        <end position="90"/>
    </location>
</feature>
<proteinExistence type="predicted"/>
<organism evidence="2 3">
    <name type="scientific">Saprolegnia diclina (strain VS20)</name>
    <dbReference type="NCBI Taxonomy" id="1156394"/>
    <lineage>
        <taxon>Eukaryota</taxon>
        <taxon>Sar</taxon>
        <taxon>Stramenopiles</taxon>
        <taxon>Oomycota</taxon>
        <taxon>Saprolegniomycetes</taxon>
        <taxon>Saprolegniales</taxon>
        <taxon>Saprolegniaceae</taxon>
        <taxon>Saprolegnia</taxon>
    </lineage>
</organism>
<sequence length="193" mass="21088">MIGEMLNVLQSIQLLFALLPILHFTSHVGLLGAFVNSTTTKAAGWAVALLVCLVNLYLVMQKVDVTAMGPASLLAFVSAGTSYAAFLAYLNVGGQKLCNVLEFIVRQYVMPSVVGMRVRGTVVGRELGQMIGGLVELARVVFPCARKTCRELSRLDMQLLQASLLDPEDALHQLHQQHAVSAYREMRHCQSLC</sequence>
<dbReference type="InParanoid" id="T0RWP0"/>
<gene>
    <name evidence="2" type="ORF">SDRG_07585</name>
</gene>
<keyword evidence="1" id="KW-0472">Membrane</keyword>
<dbReference type="GeneID" id="19948312"/>
<keyword evidence="1" id="KW-0812">Transmembrane</keyword>
<accession>T0RWP0</accession>
<keyword evidence="1" id="KW-1133">Transmembrane helix</keyword>
<evidence type="ECO:0000313" key="3">
    <source>
        <dbReference type="Proteomes" id="UP000030762"/>
    </source>
</evidence>
<reference evidence="2 3" key="1">
    <citation type="submission" date="2012-04" db="EMBL/GenBank/DDBJ databases">
        <title>The Genome Sequence of Saprolegnia declina VS20.</title>
        <authorList>
            <consortium name="The Broad Institute Genome Sequencing Platform"/>
            <person name="Russ C."/>
            <person name="Nusbaum C."/>
            <person name="Tyler B."/>
            <person name="van West P."/>
            <person name="Dieguez-Uribeondo J."/>
            <person name="de Bruijn I."/>
            <person name="Tripathy S."/>
            <person name="Jiang R."/>
            <person name="Young S.K."/>
            <person name="Zeng Q."/>
            <person name="Gargeya S."/>
            <person name="Fitzgerald M."/>
            <person name="Haas B."/>
            <person name="Abouelleil A."/>
            <person name="Alvarado L."/>
            <person name="Arachchi H.M."/>
            <person name="Berlin A."/>
            <person name="Chapman S.B."/>
            <person name="Goldberg J."/>
            <person name="Griggs A."/>
            <person name="Gujja S."/>
            <person name="Hansen M."/>
            <person name="Howarth C."/>
            <person name="Imamovic A."/>
            <person name="Larimer J."/>
            <person name="McCowen C."/>
            <person name="Montmayeur A."/>
            <person name="Murphy C."/>
            <person name="Neiman D."/>
            <person name="Pearson M."/>
            <person name="Priest M."/>
            <person name="Roberts A."/>
            <person name="Saif S."/>
            <person name="Shea T."/>
            <person name="Sisk P."/>
            <person name="Sykes S."/>
            <person name="Wortman J."/>
            <person name="Nusbaum C."/>
            <person name="Birren B."/>
        </authorList>
    </citation>
    <scope>NUCLEOTIDE SEQUENCE [LARGE SCALE GENOMIC DNA]</scope>
    <source>
        <strain evidence="2 3">VS20</strain>
    </source>
</reference>
<dbReference type="VEuPathDB" id="FungiDB:SDRG_07585"/>
<name>T0RWP0_SAPDV</name>
<dbReference type="OrthoDB" id="409173at2759"/>
<feature type="transmembrane region" description="Helical" evidence="1">
    <location>
        <begin position="42"/>
        <end position="59"/>
    </location>
</feature>